<keyword evidence="2" id="KW-1185">Reference proteome</keyword>
<name>A0AAV7WVC7_PLEWA</name>
<dbReference type="AlphaFoldDB" id="A0AAV7WVC7"/>
<organism evidence="1 2">
    <name type="scientific">Pleurodeles waltl</name>
    <name type="common">Iberian ribbed newt</name>
    <dbReference type="NCBI Taxonomy" id="8319"/>
    <lineage>
        <taxon>Eukaryota</taxon>
        <taxon>Metazoa</taxon>
        <taxon>Chordata</taxon>
        <taxon>Craniata</taxon>
        <taxon>Vertebrata</taxon>
        <taxon>Euteleostomi</taxon>
        <taxon>Amphibia</taxon>
        <taxon>Batrachia</taxon>
        <taxon>Caudata</taxon>
        <taxon>Salamandroidea</taxon>
        <taxon>Salamandridae</taxon>
        <taxon>Pleurodelinae</taxon>
        <taxon>Pleurodeles</taxon>
    </lineage>
</organism>
<evidence type="ECO:0000313" key="2">
    <source>
        <dbReference type="Proteomes" id="UP001066276"/>
    </source>
</evidence>
<protein>
    <submittedName>
        <fullName evidence="1">Uncharacterized protein</fullName>
    </submittedName>
</protein>
<proteinExistence type="predicted"/>
<comment type="caution">
    <text evidence="1">The sequence shown here is derived from an EMBL/GenBank/DDBJ whole genome shotgun (WGS) entry which is preliminary data.</text>
</comment>
<dbReference type="EMBL" id="JANPWB010000001">
    <property type="protein sequence ID" value="KAJ1218074.1"/>
    <property type="molecule type" value="Genomic_DNA"/>
</dbReference>
<reference evidence="1" key="1">
    <citation type="journal article" date="2022" name="bioRxiv">
        <title>Sequencing and chromosome-scale assembly of the giantPleurodeles waltlgenome.</title>
        <authorList>
            <person name="Brown T."/>
            <person name="Elewa A."/>
            <person name="Iarovenko S."/>
            <person name="Subramanian E."/>
            <person name="Araus A.J."/>
            <person name="Petzold A."/>
            <person name="Susuki M."/>
            <person name="Suzuki K.-i.T."/>
            <person name="Hayashi T."/>
            <person name="Toyoda A."/>
            <person name="Oliveira C."/>
            <person name="Osipova E."/>
            <person name="Leigh N.D."/>
            <person name="Simon A."/>
            <person name="Yun M.H."/>
        </authorList>
    </citation>
    <scope>NUCLEOTIDE SEQUENCE</scope>
    <source>
        <strain evidence="1">20211129_DDA</strain>
        <tissue evidence="1">Liver</tissue>
    </source>
</reference>
<accession>A0AAV7WVC7</accession>
<evidence type="ECO:0000313" key="1">
    <source>
        <dbReference type="EMBL" id="KAJ1218074.1"/>
    </source>
</evidence>
<dbReference type="Proteomes" id="UP001066276">
    <property type="component" value="Chromosome 1_1"/>
</dbReference>
<gene>
    <name evidence="1" type="ORF">NDU88_005660</name>
</gene>
<sequence>MIVGLSREALSDANLWPLVRVGARRADCGEELPYLLVAQETGDDGAGTWRTVKAHQTHAVRLLELQRGIKGEAGERGEDVPEEALTSGPSMHYGKLKNQTLFLQLLCSRSVTLLHEYIES</sequence>